<sequence>MKRIEDYDFTDKRALIRVDFNVPLNDKFEVTDSTRIKAAIPTILAVLEGGGSVVLMSHLGRPKNGPEDKFSLKHIIPTLEKELGVIANFATDCIGDEAKELTSNITAGEVVLLENLRFHKEEEAGDEFFAGQLAEHGDCYINDAFGTAHRAHASTTIVANFFPEDKMFGKLLSNELESLDKVLNSKEKPVLAIIGGAKVSSKITILESILPVVDHIIIGGGMSYTFEKAKGGKVGNSLVEDDYLETAKELIKKAKEQNVEIHLPADSVIADDFRNDASIDLCASSEIPDGWMGLDIGPDAVKKFSEVIAKSKVILWNGPMGVFEMDNFAKGTEAIAKALADATKNGAYTLVGGGDSVAAINKFKLADQVSYVSTGGGAMLEYLEGKTLPGVAAIRK</sequence>
<evidence type="ECO:0000256" key="2">
    <source>
        <dbReference type="ARBA" id="ARBA00004838"/>
    </source>
</evidence>
<reference evidence="16 17" key="1">
    <citation type="submission" date="2020-02" db="EMBL/GenBank/DDBJ databases">
        <title>Out from the shadows clarifying the taxonomy of the family Cryomorphaceae and related taxa by utilizing the GTDB taxonomic framework.</title>
        <authorList>
            <person name="Bowman J.P."/>
        </authorList>
    </citation>
    <scope>NUCLEOTIDE SEQUENCE [LARGE SCALE GENOMIC DNA]</scope>
    <source>
        <strain evidence="16 17">QSSC 1-22</strain>
    </source>
</reference>
<comment type="catalytic activity">
    <reaction evidence="1 12 15">
        <text>(2R)-3-phosphoglycerate + ATP = (2R)-3-phospho-glyceroyl phosphate + ADP</text>
        <dbReference type="Rhea" id="RHEA:14801"/>
        <dbReference type="ChEBI" id="CHEBI:30616"/>
        <dbReference type="ChEBI" id="CHEBI:57604"/>
        <dbReference type="ChEBI" id="CHEBI:58272"/>
        <dbReference type="ChEBI" id="CHEBI:456216"/>
        <dbReference type="EC" id="2.7.2.3"/>
    </reaction>
</comment>
<dbReference type="GO" id="GO:0006094">
    <property type="term" value="P:gluconeogenesis"/>
    <property type="evidence" value="ECO:0007669"/>
    <property type="project" value="TreeGrafter"/>
</dbReference>
<evidence type="ECO:0000256" key="14">
    <source>
        <dbReference type="PIRSR" id="PIRSR000724-2"/>
    </source>
</evidence>
<dbReference type="GO" id="GO:0005524">
    <property type="term" value="F:ATP binding"/>
    <property type="evidence" value="ECO:0007669"/>
    <property type="project" value="UniProtKB-KW"/>
</dbReference>
<evidence type="ECO:0000256" key="15">
    <source>
        <dbReference type="RuleBase" id="RU000532"/>
    </source>
</evidence>
<dbReference type="InterPro" id="IPR015824">
    <property type="entry name" value="Phosphoglycerate_kinase_N"/>
</dbReference>
<feature type="binding site" evidence="12">
    <location>
        <position position="117"/>
    </location>
    <ligand>
        <name>substrate</name>
    </ligand>
</feature>
<dbReference type="SUPFAM" id="SSF53748">
    <property type="entry name" value="Phosphoglycerate kinase"/>
    <property type="match status" value="1"/>
</dbReference>
<keyword evidence="7 12" id="KW-0808">Transferase</keyword>
<comment type="similarity">
    <text evidence="3 12 15">Belongs to the phosphoglycerate kinase family.</text>
</comment>
<dbReference type="InterPro" id="IPR036043">
    <property type="entry name" value="Phosphoglycerate_kinase_sf"/>
</dbReference>
<feature type="binding site" evidence="12">
    <location>
        <position position="150"/>
    </location>
    <ligand>
        <name>substrate</name>
    </ligand>
</feature>
<protein>
    <recommendedName>
        <fullName evidence="6 12">Phosphoglycerate kinase</fullName>
        <ecNumber evidence="5 12">2.7.2.3</ecNumber>
    </recommendedName>
</protein>
<evidence type="ECO:0000256" key="11">
    <source>
        <dbReference type="ARBA" id="ARBA00023152"/>
    </source>
</evidence>
<feature type="binding site" evidence="12">
    <location>
        <position position="35"/>
    </location>
    <ligand>
        <name>substrate</name>
    </ligand>
</feature>
<comment type="pathway">
    <text evidence="2 12">Carbohydrate degradation; glycolysis; pyruvate from D-glyceraldehyde 3-phosphate: step 2/5.</text>
</comment>
<organism evidence="16 17">
    <name type="scientific">Cryomorpha ignava</name>
    <dbReference type="NCBI Taxonomy" id="101383"/>
    <lineage>
        <taxon>Bacteria</taxon>
        <taxon>Pseudomonadati</taxon>
        <taxon>Bacteroidota</taxon>
        <taxon>Flavobacteriia</taxon>
        <taxon>Flavobacteriales</taxon>
        <taxon>Cryomorphaceae</taxon>
        <taxon>Cryomorpha</taxon>
    </lineage>
</organism>
<dbReference type="GO" id="GO:0004618">
    <property type="term" value="F:phosphoglycerate kinase activity"/>
    <property type="evidence" value="ECO:0007669"/>
    <property type="project" value="UniProtKB-UniRule"/>
</dbReference>
<feature type="binding site" evidence="12 14">
    <location>
        <position position="293"/>
    </location>
    <ligand>
        <name>ATP</name>
        <dbReference type="ChEBI" id="CHEBI:30616"/>
    </ligand>
</feature>
<dbReference type="RefSeq" id="WP_163286715.1">
    <property type="nucleotide sequence ID" value="NZ_JAAGVY010000046.1"/>
</dbReference>
<feature type="binding site" evidence="13">
    <location>
        <position position="150"/>
    </location>
    <ligand>
        <name>(2R)-3-phosphoglycerate</name>
        <dbReference type="ChEBI" id="CHEBI:58272"/>
    </ligand>
</feature>
<dbReference type="Proteomes" id="UP000486602">
    <property type="component" value="Unassembled WGS sequence"/>
</dbReference>
<feature type="binding site" evidence="13">
    <location>
        <position position="35"/>
    </location>
    <ligand>
        <name>(2R)-3-phosphoglycerate</name>
        <dbReference type="ChEBI" id="CHEBI:58272"/>
    </ligand>
</feature>
<dbReference type="FunFam" id="3.40.50.1260:FF:000003">
    <property type="entry name" value="Phosphoglycerate kinase"/>
    <property type="match status" value="1"/>
</dbReference>
<evidence type="ECO:0000256" key="8">
    <source>
        <dbReference type="ARBA" id="ARBA00022741"/>
    </source>
</evidence>
<dbReference type="UniPathway" id="UPA00109">
    <property type="reaction ID" value="UER00185"/>
</dbReference>
<keyword evidence="10 12" id="KW-0067">ATP-binding</keyword>
<comment type="caution">
    <text evidence="16">The sequence shown here is derived from an EMBL/GenBank/DDBJ whole genome shotgun (WGS) entry which is preliminary data.</text>
</comment>
<keyword evidence="17" id="KW-1185">Reference proteome</keyword>
<evidence type="ECO:0000313" key="17">
    <source>
        <dbReference type="Proteomes" id="UP000486602"/>
    </source>
</evidence>
<keyword evidence="8 12" id="KW-0547">Nucleotide-binding</keyword>
<keyword evidence="12" id="KW-0963">Cytoplasm</keyword>
<evidence type="ECO:0000256" key="12">
    <source>
        <dbReference type="HAMAP-Rule" id="MF_00145"/>
    </source>
</evidence>
<dbReference type="FunFam" id="3.40.50.1260:FF:000006">
    <property type="entry name" value="Phosphoglycerate kinase"/>
    <property type="match status" value="1"/>
</dbReference>
<dbReference type="EC" id="2.7.2.3" evidence="5 12"/>
<evidence type="ECO:0000256" key="3">
    <source>
        <dbReference type="ARBA" id="ARBA00008982"/>
    </source>
</evidence>
<comment type="subunit">
    <text evidence="4 12">Monomer.</text>
</comment>
<dbReference type="PIRSF" id="PIRSF000724">
    <property type="entry name" value="Pgk"/>
    <property type="match status" value="1"/>
</dbReference>
<evidence type="ECO:0000256" key="10">
    <source>
        <dbReference type="ARBA" id="ARBA00022840"/>
    </source>
</evidence>
<evidence type="ECO:0000256" key="9">
    <source>
        <dbReference type="ARBA" id="ARBA00022777"/>
    </source>
</evidence>
<name>A0A7K3WUT4_9FLAO</name>
<dbReference type="HAMAP" id="MF_00145">
    <property type="entry name" value="Phosphoglyc_kinase"/>
    <property type="match status" value="1"/>
</dbReference>
<feature type="binding site" evidence="13">
    <location>
        <position position="117"/>
    </location>
    <ligand>
        <name>(2R)-3-phosphoglycerate</name>
        <dbReference type="ChEBI" id="CHEBI:58272"/>
    </ligand>
</feature>
<dbReference type="Pfam" id="PF00162">
    <property type="entry name" value="PGK"/>
    <property type="match status" value="1"/>
</dbReference>
<dbReference type="CDD" id="cd00318">
    <property type="entry name" value="Phosphoglycerate_kinase"/>
    <property type="match status" value="1"/>
</dbReference>
<dbReference type="PANTHER" id="PTHR11406:SF23">
    <property type="entry name" value="PHOSPHOGLYCERATE KINASE 1, CHLOROPLASTIC-RELATED"/>
    <property type="match status" value="1"/>
</dbReference>
<feature type="binding site" evidence="12 13">
    <location>
        <begin position="19"/>
        <end position="21"/>
    </location>
    <ligand>
        <name>substrate</name>
    </ligand>
</feature>
<dbReference type="GO" id="GO:0043531">
    <property type="term" value="F:ADP binding"/>
    <property type="evidence" value="ECO:0007669"/>
    <property type="project" value="TreeGrafter"/>
</dbReference>
<dbReference type="InterPro" id="IPR001576">
    <property type="entry name" value="Phosphoglycerate_kinase"/>
</dbReference>
<feature type="binding site" evidence="12 14">
    <location>
        <position position="202"/>
    </location>
    <ligand>
        <name>ATP</name>
        <dbReference type="ChEBI" id="CHEBI:30616"/>
    </ligand>
</feature>
<feature type="binding site" evidence="12 13">
    <location>
        <begin position="58"/>
        <end position="61"/>
    </location>
    <ligand>
        <name>substrate</name>
    </ligand>
</feature>
<keyword evidence="11 12" id="KW-0324">Glycolysis</keyword>
<dbReference type="AlphaFoldDB" id="A0A7K3WUT4"/>
<gene>
    <name evidence="12" type="primary">pgk</name>
    <name evidence="16" type="ORF">G3O08_17300</name>
</gene>
<dbReference type="GO" id="GO:0006096">
    <property type="term" value="P:glycolytic process"/>
    <property type="evidence" value="ECO:0007669"/>
    <property type="project" value="UniProtKB-UniRule"/>
</dbReference>
<feature type="binding site" evidence="12 14">
    <location>
        <begin position="353"/>
        <end position="356"/>
    </location>
    <ligand>
        <name>ATP</name>
        <dbReference type="ChEBI" id="CHEBI:30616"/>
    </ligand>
</feature>
<dbReference type="GO" id="GO:0005829">
    <property type="term" value="C:cytosol"/>
    <property type="evidence" value="ECO:0007669"/>
    <property type="project" value="TreeGrafter"/>
</dbReference>
<dbReference type="Gene3D" id="3.40.50.1260">
    <property type="entry name" value="Phosphoglycerate kinase, N-terminal domain"/>
    <property type="match status" value="2"/>
</dbReference>
<evidence type="ECO:0000313" key="16">
    <source>
        <dbReference type="EMBL" id="NEN25256.1"/>
    </source>
</evidence>
<proteinExistence type="inferred from homology"/>
<evidence type="ECO:0000256" key="6">
    <source>
        <dbReference type="ARBA" id="ARBA00016471"/>
    </source>
</evidence>
<dbReference type="EMBL" id="JAAGVY010000046">
    <property type="protein sequence ID" value="NEN25256.1"/>
    <property type="molecule type" value="Genomic_DNA"/>
</dbReference>
<feature type="binding site" evidence="12 14">
    <location>
        <position position="324"/>
    </location>
    <ligand>
        <name>ATP</name>
        <dbReference type="ChEBI" id="CHEBI:30616"/>
    </ligand>
</feature>
<evidence type="ECO:0000256" key="13">
    <source>
        <dbReference type="PIRSR" id="PIRSR000724-1"/>
    </source>
</evidence>
<keyword evidence="9 12" id="KW-0418">Kinase</keyword>
<evidence type="ECO:0000256" key="1">
    <source>
        <dbReference type="ARBA" id="ARBA00000642"/>
    </source>
</evidence>
<dbReference type="PANTHER" id="PTHR11406">
    <property type="entry name" value="PHOSPHOGLYCERATE KINASE"/>
    <property type="match status" value="1"/>
</dbReference>
<dbReference type="PRINTS" id="PR00477">
    <property type="entry name" value="PHGLYCKINASE"/>
</dbReference>
<evidence type="ECO:0000256" key="4">
    <source>
        <dbReference type="ARBA" id="ARBA00011245"/>
    </source>
</evidence>
<comment type="subcellular location">
    <subcellularLocation>
        <location evidence="12">Cytoplasm</location>
    </subcellularLocation>
</comment>
<accession>A0A7K3WUT4</accession>
<evidence type="ECO:0000256" key="7">
    <source>
        <dbReference type="ARBA" id="ARBA00022679"/>
    </source>
</evidence>
<evidence type="ECO:0000256" key="5">
    <source>
        <dbReference type="ARBA" id="ARBA00013061"/>
    </source>
</evidence>